<evidence type="ECO:0000256" key="1">
    <source>
        <dbReference type="SAM" id="Phobius"/>
    </source>
</evidence>
<keyword evidence="1" id="KW-0812">Transmembrane</keyword>
<accession>A0A1S2VEL4</accession>
<evidence type="ECO:0000259" key="3">
    <source>
        <dbReference type="Pfam" id="PF16344"/>
    </source>
</evidence>
<evidence type="ECO:0000313" key="4">
    <source>
        <dbReference type="EMBL" id="OIN56636.1"/>
    </source>
</evidence>
<dbReference type="AlphaFoldDB" id="A0A1S2VEL4"/>
<proteinExistence type="predicted"/>
<evidence type="ECO:0000259" key="2">
    <source>
        <dbReference type="Pfam" id="PF04773"/>
    </source>
</evidence>
<feature type="domain" description="Protein FecR C-terminal" evidence="3">
    <location>
        <begin position="272"/>
        <end position="339"/>
    </location>
</feature>
<comment type="caution">
    <text evidence="4">The sequence shown here is derived from an EMBL/GenBank/DDBJ whole genome shotgun (WGS) entry which is preliminary data.</text>
</comment>
<gene>
    <name evidence="4" type="ORF">BLX24_23690</name>
</gene>
<dbReference type="PANTHER" id="PTHR30273:SF2">
    <property type="entry name" value="PROTEIN FECR"/>
    <property type="match status" value="1"/>
</dbReference>
<sequence length="344" mass="38897">MHIGMDFQYDTVTDFVKDPSFQKWVIDPDADTAAFWEGWLAANPAQRTTLLEARQLILDLRFTTDYAANRAMIDVWQQIQAGKAALPVIRPLRYRQRSTFLIAAAISGLLLLTYATYQYYTRSESITTISTHYGETRTLSLPDGSVVTLNANSHLSFPTSWDTGKPREVWLEGEAYFRVQEKKGTGQARFSVHAEPVTVEVVGTVFNVKHRKKQARVVLESGKVNLLVQQPGQRRQHVFMKPGELADVDTRATVRVCSVDPAAYTSWQSNQLVFRKTALREIATQLEETYGYSVTFTDPDVADKRFSGSVPSQQPELLLMTLSKLYNLNISKQNNQVIISTKHL</sequence>
<name>A0A1S2VEL4_9BACT</name>
<feature type="domain" description="FecR protein" evidence="2">
    <location>
        <begin position="128"/>
        <end position="225"/>
    </location>
</feature>
<dbReference type="OrthoDB" id="1523489at2"/>
<dbReference type="PIRSF" id="PIRSF018266">
    <property type="entry name" value="FecR"/>
    <property type="match status" value="1"/>
</dbReference>
<reference evidence="4 5" key="1">
    <citation type="submission" date="2016-10" db="EMBL/GenBank/DDBJ databases">
        <title>Arsenicibacter rosenii gen. nov., sp. nov., an efficient arsenic-methylating bacterium isolated from an arsenic-contaminated paddy soil.</title>
        <authorList>
            <person name="Huang K."/>
        </authorList>
    </citation>
    <scope>NUCLEOTIDE SEQUENCE [LARGE SCALE GENOMIC DNA]</scope>
    <source>
        <strain evidence="4 5">SM-1</strain>
    </source>
</reference>
<dbReference type="EMBL" id="MORL01000020">
    <property type="protein sequence ID" value="OIN56636.1"/>
    <property type="molecule type" value="Genomic_DNA"/>
</dbReference>
<organism evidence="4 5">
    <name type="scientific">Arsenicibacter rosenii</name>
    <dbReference type="NCBI Taxonomy" id="1750698"/>
    <lineage>
        <taxon>Bacteria</taxon>
        <taxon>Pseudomonadati</taxon>
        <taxon>Bacteroidota</taxon>
        <taxon>Cytophagia</taxon>
        <taxon>Cytophagales</taxon>
        <taxon>Spirosomataceae</taxon>
        <taxon>Arsenicibacter</taxon>
    </lineage>
</organism>
<keyword evidence="1" id="KW-0472">Membrane</keyword>
<evidence type="ECO:0000313" key="5">
    <source>
        <dbReference type="Proteomes" id="UP000181790"/>
    </source>
</evidence>
<dbReference type="Pfam" id="PF04773">
    <property type="entry name" value="FecR"/>
    <property type="match status" value="1"/>
</dbReference>
<evidence type="ECO:0008006" key="6">
    <source>
        <dbReference type="Google" id="ProtNLM"/>
    </source>
</evidence>
<dbReference type="GO" id="GO:0016989">
    <property type="term" value="F:sigma factor antagonist activity"/>
    <property type="evidence" value="ECO:0007669"/>
    <property type="project" value="TreeGrafter"/>
</dbReference>
<dbReference type="InterPro" id="IPR012373">
    <property type="entry name" value="Ferrdict_sens_TM"/>
</dbReference>
<protein>
    <recommendedName>
        <fullName evidence="6">Iron dicitrate transport regulator FecR</fullName>
    </recommendedName>
</protein>
<feature type="transmembrane region" description="Helical" evidence="1">
    <location>
        <begin position="100"/>
        <end position="120"/>
    </location>
</feature>
<keyword evidence="5" id="KW-1185">Reference proteome</keyword>
<dbReference type="Pfam" id="PF16344">
    <property type="entry name" value="FecR_C"/>
    <property type="match status" value="1"/>
</dbReference>
<keyword evidence="1" id="KW-1133">Transmembrane helix</keyword>
<dbReference type="Gene3D" id="2.60.120.1440">
    <property type="match status" value="1"/>
</dbReference>
<dbReference type="Proteomes" id="UP000181790">
    <property type="component" value="Unassembled WGS sequence"/>
</dbReference>
<dbReference type="Gene3D" id="3.55.50.30">
    <property type="match status" value="1"/>
</dbReference>
<dbReference type="RefSeq" id="WP_071505708.1">
    <property type="nucleotide sequence ID" value="NZ_MORL01000020.1"/>
</dbReference>
<dbReference type="InterPro" id="IPR032508">
    <property type="entry name" value="FecR_C"/>
</dbReference>
<dbReference type="InterPro" id="IPR006860">
    <property type="entry name" value="FecR"/>
</dbReference>
<dbReference type="PANTHER" id="PTHR30273">
    <property type="entry name" value="PERIPLASMIC SIGNAL SENSOR AND SIGMA FACTOR ACTIVATOR FECR-RELATED"/>
    <property type="match status" value="1"/>
</dbReference>